<dbReference type="RefSeq" id="WP_130093385.1">
    <property type="nucleotide sequence ID" value="NZ_SETE01000003.1"/>
</dbReference>
<protein>
    <submittedName>
        <fullName evidence="2">Uncharacterized protein</fullName>
    </submittedName>
</protein>
<keyword evidence="1" id="KW-1133">Transmembrane helix</keyword>
<accession>A0A4Q4KNE5</accession>
<dbReference type="Proteomes" id="UP000293952">
    <property type="component" value="Unassembled WGS sequence"/>
</dbReference>
<dbReference type="AlphaFoldDB" id="A0A4Q4KNE5"/>
<feature type="transmembrane region" description="Helical" evidence="1">
    <location>
        <begin position="21"/>
        <end position="39"/>
    </location>
</feature>
<keyword evidence="3" id="KW-1185">Reference proteome</keyword>
<name>A0A4Q4KNE5_9FLAO</name>
<evidence type="ECO:0000313" key="2">
    <source>
        <dbReference type="EMBL" id="RYM33944.1"/>
    </source>
</evidence>
<dbReference type="EMBL" id="SETE01000003">
    <property type="protein sequence ID" value="RYM33944.1"/>
    <property type="molecule type" value="Genomic_DNA"/>
</dbReference>
<gene>
    <name evidence="2" type="ORF">ERX46_08235</name>
</gene>
<sequence>MKTPEFDFKKHQNFSRNRKMIVRFLIYSVVISMLMYLIYDSEDTKENTENEEKIDQIDVERDEIINYELEN</sequence>
<organism evidence="2 3">
    <name type="scientific">Brumimicrobium glaciale</name>
    <dbReference type="NCBI Taxonomy" id="200475"/>
    <lineage>
        <taxon>Bacteria</taxon>
        <taxon>Pseudomonadati</taxon>
        <taxon>Bacteroidota</taxon>
        <taxon>Flavobacteriia</taxon>
        <taxon>Flavobacteriales</taxon>
        <taxon>Crocinitomicaceae</taxon>
        <taxon>Brumimicrobium</taxon>
    </lineage>
</organism>
<comment type="caution">
    <text evidence="2">The sequence shown here is derived from an EMBL/GenBank/DDBJ whole genome shotgun (WGS) entry which is preliminary data.</text>
</comment>
<keyword evidence="1" id="KW-0472">Membrane</keyword>
<proteinExistence type="predicted"/>
<keyword evidence="1" id="KW-0812">Transmembrane</keyword>
<evidence type="ECO:0000256" key="1">
    <source>
        <dbReference type="SAM" id="Phobius"/>
    </source>
</evidence>
<evidence type="ECO:0000313" key="3">
    <source>
        <dbReference type="Proteomes" id="UP000293952"/>
    </source>
</evidence>
<dbReference type="OrthoDB" id="1467912at2"/>
<reference evidence="2 3" key="1">
    <citation type="submission" date="2019-02" db="EMBL/GenBank/DDBJ databases">
        <title>Genome sequence of the sea-ice species Brumimicrobium glaciale.</title>
        <authorList>
            <person name="Bowman J.P."/>
        </authorList>
    </citation>
    <scope>NUCLEOTIDE SEQUENCE [LARGE SCALE GENOMIC DNA]</scope>
    <source>
        <strain evidence="2 3">IC156</strain>
    </source>
</reference>